<dbReference type="InterPro" id="IPR050766">
    <property type="entry name" value="Bact_Lucif_Oxidored"/>
</dbReference>
<dbReference type="RefSeq" id="WP_279299417.1">
    <property type="nucleotide sequence ID" value="NZ_JAOTIF010000026.1"/>
</dbReference>
<name>A0A9X2XZW6_9BACT</name>
<comment type="caution">
    <text evidence="4">The sequence shown here is derived from an EMBL/GenBank/DDBJ whole genome shotgun (WGS) entry which is preliminary data.</text>
</comment>
<dbReference type="Gene3D" id="3.20.20.30">
    <property type="entry name" value="Luciferase-like domain"/>
    <property type="match status" value="1"/>
</dbReference>
<keyword evidence="2" id="KW-0503">Monooxygenase</keyword>
<dbReference type="InterPro" id="IPR011251">
    <property type="entry name" value="Luciferase-like_dom"/>
</dbReference>
<reference evidence="4" key="1">
    <citation type="submission" date="2022-09" db="EMBL/GenBank/DDBJ databases">
        <authorList>
            <person name="Yuan C."/>
            <person name="Ke Z."/>
        </authorList>
    </citation>
    <scope>NUCLEOTIDE SEQUENCE</scope>
    <source>
        <strain evidence="4">LB-8</strain>
    </source>
</reference>
<proteinExistence type="predicted"/>
<dbReference type="Pfam" id="PF00296">
    <property type="entry name" value="Bac_luciferase"/>
    <property type="match status" value="1"/>
</dbReference>
<dbReference type="GO" id="GO:0005829">
    <property type="term" value="C:cytosol"/>
    <property type="evidence" value="ECO:0007669"/>
    <property type="project" value="TreeGrafter"/>
</dbReference>
<dbReference type="NCBIfam" id="TIGR03858">
    <property type="entry name" value="LLM_2I7G"/>
    <property type="match status" value="1"/>
</dbReference>
<evidence type="ECO:0000256" key="1">
    <source>
        <dbReference type="ARBA" id="ARBA00023002"/>
    </source>
</evidence>
<gene>
    <name evidence="4" type="ORF">OCK74_22865</name>
</gene>
<protein>
    <submittedName>
        <fullName evidence="4">LLM class flavin-dependent oxidoreductase</fullName>
    </submittedName>
</protein>
<dbReference type="EMBL" id="JAOTIF010000026">
    <property type="protein sequence ID" value="MCU7551980.1"/>
    <property type="molecule type" value="Genomic_DNA"/>
</dbReference>
<organism evidence="4 5">
    <name type="scientific">Paraflavisolibacter caeni</name>
    <dbReference type="NCBI Taxonomy" id="2982496"/>
    <lineage>
        <taxon>Bacteria</taxon>
        <taxon>Pseudomonadati</taxon>
        <taxon>Bacteroidota</taxon>
        <taxon>Chitinophagia</taxon>
        <taxon>Chitinophagales</taxon>
        <taxon>Chitinophagaceae</taxon>
        <taxon>Paraflavisolibacter</taxon>
    </lineage>
</organism>
<evidence type="ECO:0000313" key="4">
    <source>
        <dbReference type="EMBL" id="MCU7551980.1"/>
    </source>
</evidence>
<dbReference type="InterPro" id="IPR022290">
    <property type="entry name" value="LLM_Atu2307-like"/>
</dbReference>
<dbReference type="GO" id="GO:0016705">
    <property type="term" value="F:oxidoreductase activity, acting on paired donors, with incorporation or reduction of molecular oxygen"/>
    <property type="evidence" value="ECO:0007669"/>
    <property type="project" value="InterPro"/>
</dbReference>
<accession>A0A9X2XZW6</accession>
<keyword evidence="1" id="KW-0560">Oxidoreductase</keyword>
<dbReference type="GO" id="GO:0004497">
    <property type="term" value="F:monooxygenase activity"/>
    <property type="evidence" value="ECO:0007669"/>
    <property type="project" value="UniProtKB-KW"/>
</dbReference>
<evidence type="ECO:0000313" key="5">
    <source>
        <dbReference type="Proteomes" id="UP001155483"/>
    </source>
</evidence>
<dbReference type="PANTHER" id="PTHR30137:SF8">
    <property type="entry name" value="BLR5498 PROTEIN"/>
    <property type="match status" value="1"/>
</dbReference>
<reference evidence="4" key="2">
    <citation type="submission" date="2023-04" db="EMBL/GenBank/DDBJ databases">
        <title>Paracnuella aquatica gen. nov., sp. nov., a member of the family Chitinophagaceae isolated from a hot spring.</title>
        <authorList>
            <person name="Wang C."/>
        </authorList>
    </citation>
    <scope>NUCLEOTIDE SEQUENCE</scope>
    <source>
        <strain evidence="4">LB-8</strain>
    </source>
</reference>
<dbReference type="PANTHER" id="PTHR30137">
    <property type="entry name" value="LUCIFERASE-LIKE MONOOXYGENASE"/>
    <property type="match status" value="1"/>
</dbReference>
<feature type="domain" description="Luciferase-like" evidence="3">
    <location>
        <begin position="1"/>
        <end position="304"/>
    </location>
</feature>
<dbReference type="AlphaFoldDB" id="A0A9X2XZW6"/>
<dbReference type="Proteomes" id="UP001155483">
    <property type="component" value="Unassembled WGS sequence"/>
</dbReference>
<evidence type="ECO:0000256" key="2">
    <source>
        <dbReference type="ARBA" id="ARBA00023033"/>
    </source>
</evidence>
<keyword evidence="5" id="KW-1185">Reference proteome</keyword>
<dbReference type="SUPFAM" id="SSF51679">
    <property type="entry name" value="Bacterial luciferase-like"/>
    <property type="match status" value="1"/>
</dbReference>
<dbReference type="InterPro" id="IPR036661">
    <property type="entry name" value="Luciferase-like_sf"/>
</dbReference>
<sequence length="353" mass="39366">MELGIYTFADIAPDPVTGKTISPHQRIRNLMEEIELADQLNLDVFAVGEHHRPDYAVSAPAVILGAAAERTNNIKLSSAVTVLSSDDPVRVFQSFATVDLLSRGRAEIMAGRGSFIESFPLFGYNLNDYDELFTEKLKMLIKLNANEKITWAGKHTQSISDMGVYPRPYQEQLPIWVAVGGTPESVVRAAEYGLPMALAIIGGMPARFVPYAQLYRQMYQKAGHDLNKLQLGINSHTYIADNSQQAEEEFYPSYADVINRIGKERGWPSTNKQQFHKSINQQGSLIVGSPQQVIDKILFEHELFGHTRFLAQMSMGAMPHDKIMHAIELLGTKVAPVVKKATEINQQPNALKR</sequence>
<evidence type="ECO:0000259" key="3">
    <source>
        <dbReference type="Pfam" id="PF00296"/>
    </source>
</evidence>